<protein>
    <submittedName>
        <fullName evidence="1">Uncharacterized protein</fullName>
    </submittedName>
</protein>
<organism evidence="1 2">
    <name type="scientific">Streptococcus thermophilus</name>
    <dbReference type="NCBI Taxonomy" id="1308"/>
    <lineage>
        <taxon>Bacteria</taxon>
        <taxon>Bacillati</taxon>
        <taxon>Bacillota</taxon>
        <taxon>Bacilli</taxon>
        <taxon>Lactobacillales</taxon>
        <taxon>Streptococcaceae</taxon>
        <taxon>Streptococcus</taxon>
    </lineage>
</organism>
<reference evidence="1 2" key="1">
    <citation type="submission" date="2018-06" db="EMBL/GenBank/DDBJ databases">
        <authorList>
            <consortium name="Pathogen Informatics"/>
            <person name="Doyle S."/>
        </authorList>
    </citation>
    <scope>NUCLEOTIDE SEQUENCE [LARGE SCALE GENOMIC DNA]</scope>
    <source>
        <strain evidence="1 2">NCTC12958</strain>
    </source>
</reference>
<evidence type="ECO:0000313" key="2">
    <source>
        <dbReference type="Proteomes" id="UP000249634"/>
    </source>
</evidence>
<gene>
    <name evidence="1" type="ORF">NCTC12958_00577</name>
</gene>
<name>A0A2X3U6F0_STRTR</name>
<proteinExistence type="predicted"/>
<accession>A0A2X3U6F0</accession>
<dbReference type="Proteomes" id="UP000249634">
    <property type="component" value="Chromosome 1"/>
</dbReference>
<dbReference type="EMBL" id="LS483339">
    <property type="protein sequence ID" value="SQF24394.1"/>
    <property type="molecule type" value="Genomic_DNA"/>
</dbReference>
<evidence type="ECO:0000313" key="1">
    <source>
        <dbReference type="EMBL" id="SQF24394.1"/>
    </source>
</evidence>
<dbReference type="AlphaFoldDB" id="A0A2X3U6F0"/>
<sequence>MSSINLIKFAFEFYFIEKSIAVGGDFSQPIFPFLQGLLSDEKFLVFLLERVSQVFHIE</sequence>